<dbReference type="EMBL" id="CP020330">
    <property type="protein sequence ID" value="AQZ51109.1"/>
    <property type="molecule type" value="Genomic_DNA"/>
</dbReference>
<dbReference type="Gene3D" id="3.40.630.30">
    <property type="match status" value="1"/>
</dbReference>
<dbReference type="STRING" id="1122214.Mame_01763"/>
<evidence type="ECO:0000256" key="1">
    <source>
        <dbReference type="ARBA" id="ARBA00022679"/>
    </source>
</evidence>
<dbReference type="InterPro" id="IPR016181">
    <property type="entry name" value="Acyl_CoA_acyltransferase"/>
</dbReference>
<dbReference type="KEGG" id="mmed:Mame_01763"/>
<dbReference type="Proteomes" id="UP000191135">
    <property type="component" value="Chromosome"/>
</dbReference>
<protein>
    <submittedName>
        <fullName evidence="5">Anhydro-N-acetylmuramic acid kinase</fullName>
    </submittedName>
</protein>
<name>A0A1U9Z093_9HYPH</name>
<evidence type="ECO:0000256" key="2">
    <source>
        <dbReference type="ARBA" id="ARBA00023315"/>
    </source>
</evidence>
<evidence type="ECO:0000313" key="5">
    <source>
        <dbReference type="EMBL" id="AQZ51109.1"/>
    </source>
</evidence>
<dbReference type="OrthoDB" id="9804153at2"/>
<evidence type="ECO:0000256" key="3">
    <source>
        <dbReference type="ARBA" id="ARBA00038502"/>
    </source>
</evidence>
<evidence type="ECO:0000259" key="4">
    <source>
        <dbReference type="PROSITE" id="PS51186"/>
    </source>
</evidence>
<feature type="domain" description="N-acetyltransferase" evidence="4">
    <location>
        <begin position="19"/>
        <end position="171"/>
    </location>
</feature>
<accession>A0A1U9Z093</accession>
<dbReference type="AlphaFoldDB" id="A0A1U9Z093"/>
<dbReference type="SUPFAM" id="SSF55729">
    <property type="entry name" value="Acyl-CoA N-acyltransferases (Nat)"/>
    <property type="match status" value="1"/>
</dbReference>
<dbReference type="InterPro" id="IPR000182">
    <property type="entry name" value="GNAT_dom"/>
</dbReference>
<proteinExistence type="inferred from homology"/>
<organism evidence="5 6">
    <name type="scientific">Martelella mediterranea DSM 17316</name>
    <dbReference type="NCBI Taxonomy" id="1122214"/>
    <lineage>
        <taxon>Bacteria</taxon>
        <taxon>Pseudomonadati</taxon>
        <taxon>Pseudomonadota</taxon>
        <taxon>Alphaproteobacteria</taxon>
        <taxon>Hyphomicrobiales</taxon>
        <taxon>Aurantimonadaceae</taxon>
        <taxon>Martelella</taxon>
    </lineage>
</organism>
<dbReference type="GO" id="GO:0016747">
    <property type="term" value="F:acyltransferase activity, transferring groups other than amino-acyl groups"/>
    <property type="evidence" value="ECO:0007669"/>
    <property type="project" value="InterPro"/>
</dbReference>
<dbReference type="RefSeq" id="WP_018067798.1">
    <property type="nucleotide sequence ID" value="NZ_AQWH01000057.1"/>
</dbReference>
<dbReference type="PANTHER" id="PTHR43792:SF8">
    <property type="entry name" value="[RIBOSOMAL PROTEIN US5]-ALANINE N-ACETYLTRANSFERASE"/>
    <property type="match status" value="1"/>
</dbReference>
<dbReference type="PROSITE" id="PS51186">
    <property type="entry name" value="GNAT"/>
    <property type="match status" value="1"/>
</dbReference>
<keyword evidence="5" id="KW-0418">Kinase</keyword>
<reference evidence="5 6" key="1">
    <citation type="submission" date="2017-03" db="EMBL/GenBank/DDBJ databases">
        <title>Foreign affairs: Plasmid Transfer between Roseobacters and Rhizobia.</title>
        <authorList>
            <person name="Bartling P."/>
            <person name="Bunk B."/>
            <person name="Overmann J."/>
            <person name="Brinkmann H."/>
            <person name="Petersen J."/>
        </authorList>
    </citation>
    <scope>NUCLEOTIDE SEQUENCE [LARGE SCALE GENOMIC DNA]</scope>
    <source>
        <strain evidence="5 6">MACL11</strain>
    </source>
</reference>
<dbReference type="eggNOG" id="COG1670">
    <property type="taxonomic scope" value="Bacteria"/>
</dbReference>
<dbReference type="GO" id="GO:0016301">
    <property type="term" value="F:kinase activity"/>
    <property type="evidence" value="ECO:0007669"/>
    <property type="project" value="UniProtKB-KW"/>
</dbReference>
<sequence>MSAAAEMLGSCPVIETQRLRLRPVRAADAERITAFLADPGITRMLARVPFPYTLEDAVDWLEHVGYDENWPVAITQPGDGVAIGLVSIERRQGGYHLGYWLGRYYWGRGFMSEAVSGLAERFFEATGATLHSGAFSDNPASLKVLQRLGSKITGQREIWSVSRGRMTQEITTALTPALFTPYRF</sequence>
<evidence type="ECO:0000313" key="6">
    <source>
        <dbReference type="Proteomes" id="UP000191135"/>
    </source>
</evidence>
<gene>
    <name evidence="5" type="ORF">Mame_01763</name>
</gene>
<keyword evidence="2" id="KW-0012">Acyltransferase</keyword>
<keyword evidence="6" id="KW-1185">Reference proteome</keyword>
<keyword evidence="1" id="KW-0808">Transferase</keyword>
<dbReference type="Pfam" id="PF13302">
    <property type="entry name" value="Acetyltransf_3"/>
    <property type="match status" value="1"/>
</dbReference>
<dbReference type="InterPro" id="IPR051531">
    <property type="entry name" value="N-acetyltransferase"/>
</dbReference>
<dbReference type="PANTHER" id="PTHR43792">
    <property type="entry name" value="GNAT FAMILY, PUTATIVE (AFU_ORTHOLOGUE AFUA_3G00765)-RELATED-RELATED"/>
    <property type="match status" value="1"/>
</dbReference>
<comment type="similarity">
    <text evidence="3">Belongs to the acetyltransferase family. RimJ subfamily.</text>
</comment>